<reference evidence="2" key="1">
    <citation type="submission" date="2016-11" db="EMBL/GenBank/DDBJ databases">
        <authorList>
            <person name="Varghese N."/>
            <person name="Submissions S."/>
        </authorList>
    </citation>
    <scope>NUCLEOTIDE SEQUENCE [LARGE SCALE GENOMIC DNA]</scope>
    <source>
        <strain evidence="2">DSM 19514</strain>
    </source>
</reference>
<dbReference type="Proteomes" id="UP000184295">
    <property type="component" value="Unassembled WGS sequence"/>
</dbReference>
<organism evidence="1 2">
    <name type="scientific">Ferrithrix thermotolerans DSM 19514</name>
    <dbReference type="NCBI Taxonomy" id="1121881"/>
    <lineage>
        <taxon>Bacteria</taxon>
        <taxon>Bacillati</taxon>
        <taxon>Actinomycetota</taxon>
        <taxon>Acidimicrobiia</taxon>
        <taxon>Acidimicrobiales</taxon>
        <taxon>Acidimicrobiaceae</taxon>
        <taxon>Ferrithrix</taxon>
    </lineage>
</organism>
<proteinExistence type="predicted"/>
<sequence length="91" mass="10284">MTALLAFVPFVLVLEINKRAGLEPQAMGGNNLSCLVFYLKEPPAWQHRDQAADVAKRNAVVDAIKRDKAVKRDQAHLTFKALELLPVWEWT</sequence>
<dbReference type="EMBL" id="FQUL01000001">
    <property type="protein sequence ID" value="SHE27055.1"/>
    <property type="molecule type" value="Genomic_DNA"/>
</dbReference>
<protein>
    <submittedName>
        <fullName evidence="1">Uncharacterized protein</fullName>
    </submittedName>
</protein>
<dbReference type="STRING" id="1121881.SAMN02745225_00007"/>
<evidence type="ECO:0000313" key="2">
    <source>
        <dbReference type="Proteomes" id="UP000184295"/>
    </source>
</evidence>
<dbReference type="AlphaFoldDB" id="A0A1M4S4C3"/>
<keyword evidence="2" id="KW-1185">Reference proteome</keyword>
<gene>
    <name evidence="1" type="ORF">SAMN02745225_00007</name>
</gene>
<evidence type="ECO:0000313" key="1">
    <source>
        <dbReference type="EMBL" id="SHE27055.1"/>
    </source>
</evidence>
<name>A0A1M4S4C3_9ACTN</name>
<accession>A0A1M4S4C3</accession>